<evidence type="ECO:0000313" key="7">
    <source>
        <dbReference type="EMBL" id="SVC78808.1"/>
    </source>
</evidence>
<keyword evidence="5" id="KW-0119">Carbohydrate metabolism</keyword>
<sequence>MKILLTGGAGYIGSHASLALLEARHQVTIIDDLSTGNKKLIPSDATFVECNINDTAIVGDLLQKEKFDALIHFAGFIEVEESVRNPKKYFDNNTNNAKILFDTCIQNNLTNIIFSSTAAVYGNPLDADPITETALLKPLNPYGKSKIQTEEYLQNKKIINYVILRYFNVAGADPSMRSGLISKEPTHLIKIASEAAVGKREKVVIFGNDYPTPDGTAIRDYIHVSDLADIHVKAAEHLVTNQQPAIVNCGYGRGFSVKDVLNIANTVNNKPIPTEMGDRRPGDSPMLVSDVSKLHQLLEWEPKHSDLSFIIKTAIEWEKKLMENE</sequence>
<feature type="domain" description="NAD-dependent epimerase/dehydratase" evidence="6">
    <location>
        <begin position="3"/>
        <end position="250"/>
    </location>
</feature>
<protein>
    <recommendedName>
        <fullName evidence="6">NAD-dependent epimerase/dehydratase domain-containing protein</fullName>
    </recommendedName>
</protein>
<dbReference type="GO" id="GO:0033499">
    <property type="term" value="P:galactose catabolic process via UDP-galactose, Leloir pathway"/>
    <property type="evidence" value="ECO:0007669"/>
    <property type="project" value="TreeGrafter"/>
</dbReference>
<organism evidence="7">
    <name type="scientific">marine metagenome</name>
    <dbReference type="NCBI Taxonomy" id="408172"/>
    <lineage>
        <taxon>unclassified sequences</taxon>
        <taxon>metagenomes</taxon>
        <taxon>ecological metagenomes</taxon>
    </lineage>
</organism>
<dbReference type="InterPro" id="IPR005886">
    <property type="entry name" value="UDP_G4E"/>
</dbReference>
<accession>A0A382Q1L8</accession>
<name>A0A382Q1L8_9ZZZZ</name>
<dbReference type="NCBIfam" id="TIGR01179">
    <property type="entry name" value="galE"/>
    <property type="match status" value="1"/>
</dbReference>
<dbReference type="AlphaFoldDB" id="A0A382Q1L8"/>
<gene>
    <name evidence="7" type="ORF">METZ01_LOCUS331662</name>
</gene>
<dbReference type="CDD" id="cd05247">
    <property type="entry name" value="UDP_G4E_1_SDR_e"/>
    <property type="match status" value="1"/>
</dbReference>
<dbReference type="PANTHER" id="PTHR43725">
    <property type="entry name" value="UDP-GLUCOSE 4-EPIMERASE"/>
    <property type="match status" value="1"/>
</dbReference>
<dbReference type="SUPFAM" id="SSF51735">
    <property type="entry name" value="NAD(P)-binding Rossmann-fold domains"/>
    <property type="match status" value="1"/>
</dbReference>
<dbReference type="EMBL" id="UINC01110957">
    <property type="protein sequence ID" value="SVC78808.1"/>
    <property type="molecule type" value="Genomic_DNA"/>
</dbReference>
<evidence type="ECO:0000259" key="6">
    <source>
        <dbReference type="Pfam" id="PF01370"/>
    </source>
</evidence>
<evidence type="ECO:0000256" key="2">
    <source>
        <dbReference type="ARBA" id="ARBA00007637"/>
    </source>
</evidence>
<dbReference type="InterPro" id="IPR036291">
    <property type="entry name" value="NAD(P)-bd_dom_sf"/>
</dbReference>
<evidence type="ECO:0000256" key="3">
    <source>
        <dbReference type="ARBA" id="ARBA00023027"/>
    </source>
</evidence>
<evidence type="ECO:0000256" key="1">
    <source>
        <dbReference type="ARBA" id="ARBA00001911"/>
    </source>
</evidence>
<dbReference type="Pfam" id="PF01370">
    <property type="entry name" value="Epimerase"/>
    <property type="match status" value="1"/>
</dbReference>
<dbReference type="PANTHER" id="PTHR43725:SF53">
    <property type="entry name" value="UDP-ARABINOSE 4-EPIMERASE 1"/>
    <property type="match status" value="1"/>
</dbReference>
<dbReference type="Gene3D" id="3.90.25.10">
    <property type="entry name" value="UDP-galactose 4-epimerase, domain 1"/>
    <property type="match status" value="1"/>
</dbReference>
<dbReference type="InterPro" id="IPR001509">
    <property type="entry name" value="Epimerase_deHydtase"/>
</dbReference>
<reference evidence="7" key="1">
    <citation type="submission" date="2018-05" db="EMBL/GenBank/DDBJ databases">
        <authorList>
            <person name="Lanie J.A."/>
            <person name="Ng W.-L."/>
            <person name="Kazmierczak K.M."/>
            <person name="Andrzejewski T.M."/>
            <person name="Davidsen T.M."/>
            <person name="Wayne K.J."/>
            <person name="Tettelin H."/>
            <person name="Glass J.I."/>
            <person name="Rusch D."/>
            <person name="Podicherti R."/>
            <person name="Tsui H.-C.T."/>
            <person name="Winkler M.E."/>
        </authorList>
    </citation>
    <scope>NUCLEOTIDE SEQUENCE</scope>
</reference>
<keyword evidence="3" id="KW-0520">NAD</keyword>
<comment type="similarity">
    <text evidence="2">Belongs to the NAD(P)-dependent epimerase/dehydratase family.</text>
</comment>
<comment type="cofactor">
    <cofactor evidence="1">
        <name>NAD(+)</name>
        <dbReference type="ChEBI" id="CHEBI:57540"/>
    </cofactor>
</comment>
<dbReference type="Gene3D" id="3.40.50.720">
    <property type="entry name" value="NAD(P)-binding Rossmann-like Domain"/>
    <property type="match status" value="1"/>
</dbReference>
<dbReference type="GO" id="GO:0003978">
    <property type="term" value="F:UDP-glucose 4-epimerase activity"/>
    <property type="evidence" value="ECO:0007669"/>
    <property type="project" value="InterPro"/>
</dbReference>
<evidence type="ECO:0000256" key="4">
    <source>
        <dbReference type="ARBA" id="ARBA00023235"/>
    </source>
</evidence>
<evidence type="ECO:0000256" key="5">
    <source>
        <dbReference type="ARBA" id="ARBA00023277"/>
    </source>
</evidence>
<feature type="non-terminal residue" evidence="7">
    <location>
        <position position="325"/>
    </location>
</feature>
<keyword evidence="4" id="KW-0413">Isomerase</keyword>
<proteinExistence type="inferred from homology"/>